<evidence type="ECO:0000259" key="3">
    <source>
        <dbReference type="PROSITE" id="PS51459"/>
    </source>
</evidence>
<feature type="binding site" evidence="2">
    <location>
        <begin position="218"/>
        <end position="227"/>
    </location>
    <ligand>
        <name>ATP</name>
        <dbReference type="ChEBI" id="CHEBI:30616"/>
    </ligand>
</feature>
<dbReference type="PROSITE" id="PS51459">
    <property type="entry name" value="FIDO"/>
    <property type="match status" value="1"/>
</dbReference>
<keyword evidence="2" id="KW-0067">ATP-binding</keyword>
<feature type="domain" description="Fido" evidence="3">
    <location>
        <begin position="185"/>
        <end position="344"/>
    </location>
</feature>
<dbReference type="InterPro" id="IPR036390">
    <property type="entry name" value="WH_DNA-bd_sf"/>
</dbReference>
<protein>
    <submittedName>
        <fullName evidence="4">Fic family protein</fullName>
    </submittedName>
</protein>
<feature type="active site" evidence="1">
    <location>
        <position position="274"/>
    </location>
</feature>
<evidence type="ECO:0000313" key="5">
    <source>
        <dbReference type="Proteomes" id="UP000886845"/>
    </source>
</evidence>
<reference evidence="4" key="1">
    <citation type="submission" date="2020-10" db="EMBL/GenBank/DDBJ databases">
        <authorList>
            <person name="Gilroy R."/>
        </authorList>
    </citation>
    <scope>NUCLEOTIDE SEQUENCE</scope>
    <source>
        <strain evidence="4">35461</strain>
    </source>
</reference>
<dbReference type="PANTHER" id="PTHR13504">
    <property type="entry name" value="FIDO DOMAIN-CONTAINING PROTEIN DDB_G0283145"/>
    <property type="match status" value="1"/>
</dbReference>
<keyword evidence="2" id="KW-0547">Nucleotide-binding</keyword>
<accession>A0A9D1NNL5</accession>
<dbReference type="AlphaFoldDB" id="A0A9D1NNL5"/>
<dbReference type="Gene3D" id="1.10.3290.10">
    <property type="entry name" value="Fido-like domain"/>
    <property type="match status" value="1"/>
</dbReference>
<proteinExistence type="predicted"/>
<evidence type="ECO:0000256" key="1">
    <source>
        <dbReference type="PIRSR" id="PIRSR640198-1"/>
    </source>
</evidence>
<sequence>MRIQPAPEINNPTFLAWLAGPGATALPALLRDAQAQRAYHPWRKVRHTAPDGLPPEVWWSILCLARQPTVVDPTLVGVGGQPFLLSMTDEIRRLLHEIDRQSPLAVNLGGTNGRDDLSDLRRTYLQRERIDEAISSSQMEGAATTRRVAQEMLLDDRPPRDDGERMIANNYATIRHLDAWCREPLSADLLAAIHRTLTDGLLPESAQGRYRTTDDVTVRDRDDEVVHQPPPAADLPARMAALIAFANQDAEARVPFLHPVLKAILLHTLLAYEHPFQDGNGRTARALFYWSLLRDGYWVAPYVSISRMLRKERAAYDEAYLDMETCHLDATYCVLVNLRVFVRGLRDLHAYIEGKSAQTRCWRDTLQGQFNTRQLDLLEHTLRHPDYHYTFQEHQRWHAISPNTARADLEDLESRGFLKRHKVGRLRYYTVTDLFTTLAAHLLT</sequence>
<dbReference type="SUPFAM" id="SSF140931">
    <property type="entry name" value="Fic-like"/>
    <property type="match status" value="1"/>
</dbReference>
<dbReference type="SUPFAM" id="SSF46785">
    <property type="entry name" value="Winged helix' DNA-binding domain"/>
    <property type="match status" value="1"/>
</dbReference>
<dbReference type="InterPro" id="IPR003812">
    <property type="entry name" value="Fido"/>
</dbReference>
<dbReference type="InterPro" id="IPR036597">
    <property type="entry name" value="Fido-like_dom_sf"/>
</dbReference>
<evidence type="ECO:0000313" key="4">
    <source>
        <dbReference type="EMBL" id="HIV09991.1"/>
    </source>
</evidence>
<comment type="caution">
    <text evidence="4">The sequence shown here is derived from an EMBL/GenBank/DDBJ whole genome shotgun (WGS) entry which is preliminary data.</text>
</comment>
<dbReference type="GO" id="GO:0005524">
    <property type="term" value="F:ATP binding"/>
    <property type="evidence" value="ECO:0007669"/>
    <property type="project" value="UniProtKB-KW"/>
</dbReference>
<organism evidence="4 5">
    <name type="scientific">Candidatus Spyradenecus faecavium</name>
    <dbReference type="NCBI Taxonomy" id="2840947"/>
    <lineage>
        <taxon>Bacteria</taxon>
        <taxon>Pseudomonadati</taxon>
        <taxon>Lentisphaerota</taxon>
        <taxon>Lentisphaeria</taxon>
        <taxon>Lentisphaerales</taxon>
        <taxon>Lentisphaeraceae</taxon>
        <taxon>Lentisphaeraceae incertae sedis</taxon>
        <taxon>Candidatus Spyradenecus</taxon>
    </lineage>
</organism>
<dbReference type="EMBL" id="DVOR01000242">
    <property type="protein sequence ID" value="HIV09991.1"/>
    <property type="molecule type" value="Genomic_DNA"/>
</dbReference>
<dbReference type="InterPro" id="IPR040198">
    <property type="entry name" value="Fido_containing"/>
</dbReference>
<evidence type="ECO:0000256" key="2">
    <source>
        <dbReference type="PIRSR" id="PIRSR640198-2"/>
    </source>
</evidence>
<dbReference type="PANTHER" id="PTHR13504:SF38">
    <property type="entry name" value="FIDO DOMAIN-CONTAINING PROTEIN"/>
    <property type="match status" value="1"/>
</dbReference>
<name>A0A9D1NNL5_9BACT</name>
<gene>
    <name evidence="4" type="ORF">IAC79_07755</name>
</gene>
<dbReference type="Proteomes" id="UP000886845">
    <property type="component" value="Unassembled WGS sequence"/>
</dbReference>
<reference evidence="4" key="2">
    <citation type="journal article" date="2021" name="PeerJ">
        <title>Extensive microbial diversity within the chicken gut microbiome revealed by metagenomics and culture.</title>
        <authorList>
            <person name="Gilroy R."/>
            <person name="Ravi A."/>
            <person name="Getino M."/>
            <person name="Pursley I."/>
            <person name="Horton D.L."/>
            <person name="Alikhan N.F."/>
            <person name="Baker D."/>
            <person name="Gharbi K."/>
            <person name="Hall N."/>
            <person name="Watson M."/>
            <person name="Adriaenssens E.M."/>
            <person name="Foster-Nyarko E."/>
            <person name="Jarju S."/>
            <person name="Secka A."/>
            <person name="Antonio M."/>
            <person name="Oren A."/>
            <person name="Chaudhuri R.R."/>
            <person name="La Ragione R."/>
            <person name="Hildebrand F."/>
            <person name="Pallen M.J."/>
        </authorList>
    </citation>
    <scope>NUCLEOTIDE SEQUENCE</scope>
    <source>
        <strain evidence="4">35461</strain>
    </source>
</reference>
<dbReference type="Pfam" id="PF02661">
    <property type="entry name" value="Fic"/>
    <property type="match status" value="1"/>
</dbReference>
<feature type="binding site" evidence="2">
    <location>
        <begin position="278"/>
        <end position="285"/>
    </location>
    <ligand>
        <name>ATP</name>
        <dbReference type="ChEBI" id="CHEBI:30616"/>
    </ligand>
</feature>